<keyword evidence="1" id="KW-0479">Metal-binding</keyword>
<comment type="catalytic activity">
    <reaction evidence="1">
        <text>O-phospho-L-seryl-[protein] + H2O = L-seryl-[protein] + phosphate</text>
        <dbReference type="Rhea" id="RHEA:20629"/>
        <dbReference type="Rhea" id="RHEA-COMP:9863"/>
        <dbReference type="Rhea" id="RHEA-COMP:11604"/>
        <dbReference type="ChEBI" id="CHEBI:15377"/>
        <dbReference type="ChEBI" id="CHEBI:29999"/>
        <dbReference type="ChEBI" id="CHEBI:43474"/>
        <dbReference type="ChEBI" id="CHEBI:83421"/>
        <dbReference type="EC" id="3.1.3.16"/>
    </reaction>
</comment>
<keyword evidence="1" id="KW-0464">Manganese</keyword>
<evidence type="ECO:0000256" key="1">
    <source>
        <dbReference type="RuleBase" id="RU366020"/>
    </source>
</evidence>
<comment type="cofactor">
    <cofactor evidence="1">
        <name>Mg(2+)</name>
        <dbReference type="ChEBI" id="CHEBI:18420"/>
    </cofactor>
</comment>
<evidence type="ECO:0000313" key="4">
    <source>
        <dbReference type="EMBL" id="KAF8752983.1"/>
    </source>
</evidence>
<dbReference type="InterPro" id="IPR001932">
    <property type="entry name" value="PPM-type_phosphatase-like_dom"/>
</dbReference>
<dbReference type="GO" id="GO:0046872">
    <property type="term" value="F:metal ion binding"/>
    <property type="evidence" value="ECO:0007669"/>
    <property type="project" value="UniProtKB-UniRule"/>
</dbReference>
<dbReference type="EC" id="3.1.3.16" evidence="1"/>
<dbReference type="SMART" id="SM00331">
    <property type="entry name" value="PP2C_SIG"/>
    <property type="match status" value="1"/>
</dbReference>
<sequence>MSGLAGLICCGCGPFVLNLHVSGTGHWVDDDDEPAHQDGGGEACAVAVHGIGTPTNLSAQHHVRLFALSAPISAQSALPTANWPIAAERAALGVSSDDTASTVLHLADGMDRECEPDTDVFDPPTAVAVPTAGCCVFPACAGDRRRAWSVDLIRVGREPVVRKEPEVDVVPWTFECGAYGIPKKPLGKRKSESEDLHMAVQVGEDSYFVRPDALGVADGVGGWAHHHLRADSARFARMLMHNCANEIANPRRPQDAYPSPPLTPRSPSTDNDLSHLASVLESVSLEPEISPRDVLHLAYERTVATFRATGIAGSSTALVAILRDGELSVAHLGDCMLAVVRDGKFVLRSEDMQHSSTDLSFSSSTFLTNSAHTRPLPHAPRRRPAHQIQGCPGDIVILASDGLGDNLWDEEVLSEVSRFQLSQILSGDQDVNPQVLGEALARRAKKAAQGKADVPFGARARAAGVSFGGGKMDDISVVVAIVRGPTLAAPSTPPIPTPAHS</sequence>
<evidence type="ECO:0000256" key="2">
    <source>
        <dbReference type="SAM" id="MobiDB-lite"/>
    </source>
</evidence>
<protein>
    <recommendedName>
        <fullName evidence="1">Protein phosphatase</fullName>
        <ecNumber evidence="1">3.1.3.16</ecNumber>
    </recommendedName>
</protein>
<dbReference type="InterPro" id="IPR039123">
    <property type="entry name" value="PPTC7"/>
</dbReference>
<dbReference type="EMBL" id="JACYCF010000014">
    <property type="protein sequence ID" value="KAF8752983.1"/>
    <property type="molecule type" value="Genomic_DNA"/>
</dbReference>
<dbReference type="PROSITE" id="PS51746">
    <property type="entry name" value="PPM_2"/>
    <property type="match status" value="1"/>
</dbReference>
<dbReference type="Gene3D" id="3.60.40.10">
    <property type="entry name" value="PPM-type phosphatase domain"/>
    <property type="match status" value="2"/>
</dbReference>
<comment type="catalytic activity">
    <reaction evidence="1">
        <text>O-phospho-L-threonyl-[protein] + H2O = L-threonyl-[protein] + phosphate</text>
        <dbReference type="Rhea" id="RHEA:47004"/>
        <dbReference type="Rhea" id="RHEA-COMP:11060"/>
        <dbReference type="Rhea" id="RHEA-COMP:11605"/>
        <dbReference type="ChEBI" id="CHEBI:15377"/>
        <dbReference type="ChEBI" id="CHEBI:30013"/>
        <dbReference type="ChEBI" id="CHEBI:43474"/>
        <dbReference type="ChEBI" id="CHEBI:61977"/>
        <dbReference type="EC" id="3.1.3.16"/>
    </reaction>
</comment>
<evidence type="ECO:0000313" key="5">
    <source>
        <dbReference type="Proteomes" id="UP000614334"/>
    </source>
</evidence>
<comment type="similarity">
    <text evidence="1">Belongs to the PP2C family.</text>
</comment>
<keyword evidence="1" id="KW-0378">Hydrolase</keyword>
<dbReference type="GO" id="GO:0004722">
    <property type="term" value="F:protein serine/threonine phosphatase activity"/>
    <property type="evidence" value="ECO:0007669"/>
    <property type="project" value="UniProtKB-EC"/>
</dbReference>
<comment type="cofactor">
    <cofactor evidence="1">
        <name>Mn(2+)</name>
        <dbReference type="ChEBI" id="CHEBI:29035"/>
    </cofactor>
</comment>
<proteinExistence type="inferred from homology"/>
<dbReference type="PANTHER" id="PTHR12320">
    <property type="entry name" value="PROTEIN PHOSPHATASE 2C"/>
    <property type="match status" value="1"/>
</dbReference>
<dbReference type="Proteomes" id="UP000614334">
    <property type="component" value="Unassembled WGS sequence"/>
</dbReference>
<dbReference type="Pfam" id="PF13672">
    <property type="entry name" value="PP2C_2"/>
    <property type="match status" value="1"/>
</dbReference>
<organism evidence="4 5">
    <name type="scientific">Rhizoctonia solani</name>
    <dbReference type="NCBI Taxonomy" id="456999"/>
    <lineage>
        <taxon>Eukaryota</taxon>
        <taxon>Fungi</taxon>
        <taxon>Dikarya</taxon>
        <taxon>Basidiomycota</taxon>
        <taxon>Agaricomycotina</taxon>
        <taxon>Agaricomycetes</taxon>
        <taxon>Cantharellales</taxon>
        <taxon>Ceratobasidiaceae</taxon>
        <taxon>Rhizoctonia</taxon>
    </lineage>
</organism>
<feature type="region of interest" description="Disordered" evidence="2">
    <location>
        <begin position="247"/>
        <end position="271"/>
    </location>
</feature>
<reference evidence="4" key="1">
    <citation type="submission" date="2020-09" db="EMBL/GenBank/DDBJ databases">
        <title>Comparative genome analyses of four rice-infecting Rhizoctonia solani isolates reveal extensive enrichment of homogalacturonan modification genes.</title>
        <authorList>
            <person name="Lee D.-Y."/>
            <person name="Jeon J."/>
            <person name="Kim K.-T."/>
            <person name="Cheong K."/>
            <person name="Song H."/>
            <person name="Choi G."/>
            <person name="Ko J."/>
            <person name="Opiyo S.O."/>
            <person name="Zuo S."/>
            <person name="Madhav S."/>
            <person name="Lee Y.-H."/>
            <person name="Wang G.-L."/>
        </authorList>
    </citation>
    <scope>NUCLEOTIDE SEQUENCE</scope>
    <source>
        <strain evidence="4">AG1-IA B2</strain>
    </source>
</reference>
<keyword evidence="1" id="KW-0904">Protein phosphatase</keyword>
<evidence type="ECO:0000259" key="3">
    <source>
        <dbReference type="PROSITE" id="PS51746"/>
    </source>
</evidence>
<gene>
    <name evidence="4" type="ORF">RHS01_07272</name>
</gene>
<comment type="caution">
    <text evidence="4">The sequence shown here is derived from an EMBL/GenBank/DDBJ whole genome shotgun (WGS) entry which is preliminary data.</text>
</comment>
<dbReference type="SUPFAM" id="SSF81606">
    <property type="entry name" value="PP2C-like"/>
    <property type="match status" value="1"/>
</dbReference>
<feature type="domain" description="PPM-type phosphatase" evidence="3">
    <location>
        <begin position="178"/>
        <end position="482"/>
    </location>
</feature>
<dbReference type="InterPro" id="IPR036457">
    <property type="entry name" value="PPM-type-like_dom_sf"/>
</dbReference>
<dbReference type="SMART" id="SM00332">
    <property type="entry name" value="PP2Cc"/>
    <property type="match status" value="1"/>
</dbReference>
<dbReference type="AlphaFoldDB" id="A0A8H7IAH2"/>
<accession>A0A8H7IAH2</accession>
<name>A0A8H7IAH2_9AGAM</name>
<keyword evidence="1" id="KW-0460">Magnesium</keyword>
<dbReference type="PANTHER" id="PTHR12320:SF84">
    <property type="entry name" value="PROTEIN PHOSPHATASE"/>
    <property type="match status" value="1"/>
</dbReference>